<dbReference type="Proteomes" id="UP001595974">
    <property type="component" value="Unassembled WGS sequence"/>
</dbReference>
<sequence length="109" mass="12313">MKVRITEYLDIELSTEQWQCSRCGHALAPARSNYKTGCLVAEVPMREAHPPLTQGEAFSFSPDPDYCRLVEFYCPDCGTLIENEYLPPGHPLTHDIELDIDALKARRGC</sequence>
<comment type="caution">
    <text evidence="1">The sequence shown here is derived from an EMBL/GenBank/DDBJ whole genome shotgun (WGS) entry which is preliminary data.</text>
</comment>
<gene>
    <name evidence="1" type="ORF">ACFPTN_21155</name>
</gene>
<organism evidence="1 2">
    <name type="scientific">Thauera sinica</name>
    <dbReference type="NCBI Taxonomy" id="2665146"/>
    <lineage>
        <taxon>Bacteria</taxon>
        <taxon>Pseudomonadati</taxon>
        <taxon>Pseudomonadota</taxon>
        <taxon>Betaproteobacteria</taxon>
        <taxon>Rhodocyclales</taxon>
        <taxon>Zoogloeaceae</taxon>
        <taxon>Thauera</taxon>
    </lineage>
</organism>
<protein>
    <submittedName>
        <fullName evidence="1">Acetone carboxylase subunit gamma</fullName>
    </submittedName>
</protein>
<proteinExistence type="predicted"/>
<name>A0ABW1AYA6_9RHOO</name>
<dbReference type="Pfam" id="PF08882">
    <property type="entry name" value="Acetone_carb_G"/>
    <property type="match status" value="1"/>
</dbReference>
<evidence type="ECO:0000313" key="1">
    <source>
        <dbReference type="EMBL" id="MFC5771896.1"/>
    </source>
</evidence>
<dbReference type="InterPro" id="IPR016750">
    <property type="entry name" value="Aceto_COase_bsu/gsu"/>
</dbReference>
<evidence type="ECO:0000313" key="2">
    <source>
        <dbReference type="Proteomes" id="UP001595974"/>
    </source>
</evidence>
<dbReference type="RefSeq" id="WP_096449779.1">
    <property type="nucleotide sequence ID" value="NZ_JBHSOG010000101.1"/>
</dbReference>
<reference evidence="2" key="1">
    <citation type="journal article" date="2019" name="Int. J. Syst. Evol. Microbiol.">
        <title>The Global Catalogue of Microorganisms (GCM) 10K type strain sequencing project: providing services to taxonomists for standard genome sequencing and annotation.</title>
        <authorList>
            <consortium name="The Broad Institute Genomics Platform"/>
            <consortium name="The Broad Institute Genome Sequencing Center for Infectious Disease"/>
            <person name="Wu L."/>
            <person name="Ma J."/>
        </authorList>
    </citation>
    <scope>NUCLEOTIDE SEQUENCE [LARGE SCALE GENOMIC DNA]</scope>
    <source>
        <strain evidence="2">SHR3</strain>
    </source>
</reference>
<dbReference type="EMBL" id="JBHSOG010000101">
    <property type="protein sequence ID" value="MFC5771896.1"/>
    <property type="molecule type" value="Genomic_DNA"/>
</dbReference>
<keyword evidence="2" id="KW-1185">Reference proteome</keyword>
<accession>A0ABW1AYA6</accession>